<dbReference type="Gene3D" id="3.10.180.80">
    <property type="entry name" value="Uncharacterised protein PF07063, DUF1338"/>
    <property type="match status" value="1"/>
</dbReference>
<keyword evidence="2" id="KW-0223">Dioxygenase</keyword>
<dbReference type="EMBL" id="CP034207">
    <property type="protein sequence ID" value="QBZ61792.1"/>
    <property type="molecule type" value="Genomic_DNA"/>
</dbReference>
<name>A0A4P7NIE4_PYROR</name>
<sequence length="499" mass="54845">MISTLTSPKEPAHGAPPAAGDGLVQPDELRAAFAMAMSQMYKNEVPLYGDLMRIVQGVNKKVLERSSDEPPSSDALDQLTMERHGAIRLGKASELGTVRRIFALLGMHPVGYYDLSAAGLPMHATCFRPPDSGSLRRNPFRVFTTLLRTDLIRSEEARRLALQLLSKRNLFSEELMQLLDRAEAQNGIPIDEADVFIREAMQIFRWAPVAASTLAEYRTLREQHPILADIACFRTAHINHLTPRTLDIGLTQAAMLDEGMAVKDRIEGPPPRKCQILLRQTSFLALEEAIRFKSDEATDQDAAAANLISASHKARFGEIEERGAAVTPAGRRLYDELLEEAFASSAGKSIPEIDAAMAKAFVRYPDQWDELCARGLVYYEYRLGSKRPGADDLVPLGHVPEADVERLVGQGFLERVPITYEDFLPFSAAGIFQSNLPQDGKSEPVEKEVIKASPDHTGMERALGSATINPDGLYEEVQRKSLASSLAALQSIVQGAGPN</sequence>
<feature type="compositionally biased region" description="Low complexity" evidence="9">
    <location>
        <begin position="13"/>
        <end position="22"/>
    </location>
</feature>
<dbReference type="InterPro" id="IPR047869">
    <property type="entry name" value="YdcJ_bac-like"/>
</dbReference>
<evidence type="ECO:0000256" key="2">
    <source>
        <dbReference type="ARBA" id="ARBA00022964"/>
    </source>
</evidence>
<protein>
    <recommendedName>
        <fullName evidence="7">2-oxoadipate dioxygenase/decarboxylase</fullName>
        <ecNumber evidence="6">1.13.11.93</ecNumber>
    </recommendedName>
    <alternativeName>
        <fullName evidence="8">2-hydroxyglutarate synthase</fullName>
    </alternativeName>
</protein>
<dbReference type="PANTHER" id="PTHR39479:SF2">
    <property type="entry name" value="2-OXOADIPATE DIOXYGENASE_DECARBOXYLASE"/>
    <property type="match status" value="1"/>
</dbReference>
<dbReference type="InterPro" id="IPR009770">
    <property type="entry name" value="HGLS"/>
</dbReference>
<proteinExistence type="inferred from homology"/>
<comment type="similarity">
    <text evidence="5">Belongs to the 2-oxoadipate dioxygenase/decarboxylase family.</text>
</comment>
<dbReference type="GO" id="GO:0051213">
    <property type="term" value="F:dioxygenase activity"/>
    <property type="evidence" value="ECO:0007669"/>
    <property type="project" value="UniProtKB-KW"/>
</dbReference>
<accession>A0A4P7NIE4</accession>
<reference evidence="10 11" key="1">
    <citation type="journal article" date="2019" name="Mol. Biol. Evol.">
        <title>Blast fungal genomes show frequent chromosomal changes, gene gains and losses, and effector gene turnover.</title>
        <authorList>
            <person name="Gomez Luciano L.B."/>
            <person name="Jason Tsai I."/>
            <person name="Chuma I."/>
            <person name="Tosa Y."/>
            <person name="Chen Y.H."/>
            <person name="Li J.Y."/>
            <person name="Li M.Y."/>
            <person name="Jade Lu M.Y."/>
            <person name="Nakayashiki H."/>
            <person name="Li W.H."/>
        </authorList>
    </citation>
    <scope>NUCLEOTIDE SEQUENCE [LARGE SCALE GENOMIC DNA]</scope>
    <source>
        <strain evidence="10">MZ5-1-6</strain>
    </source>
</reference>
<dbReference type="CDD" id="cd16348">
    <property type="entry name" value="VOC_YdcJ_like"/>
    <property type="match status" value="1"/>
</dbReference>
<keyword evidence="4" id="KW-0408">Iron</keyword>
<dbReference type="EC" id="1.13.11.93" evidence="6"/>
<evidence type="ECO:0000256" key="8">
    <source>
        <dbReference type="ARBA" id="ARBA00035045"/>
    </source>
</evidence>
<dbReference type="Proteomes" id="UP000294847">
    <property type="component" value="Chromosome 4"/>
</dbReference>
<evidence type="ECO:0000256" key="5">
    <source>
        <dbReference type="ARBA" id="ARBA00035013"/>
    </source>
</evidence>
<dbReference type="SMART" id="SM01150">
    <property type="entry name" value="DUF1338"/>
    <property type="match status" value="1"/>
</dbReference>
<evidence type="ECO:0000256" key="7">
    <source>
        <dbReference type="ARBA" id="ARBA00035034"/>
    </source>
</evidence>
<organism evidence="10 11">
    <name type="scientific">Pyricularia oryzae</name>
    <name type="common">Rice blast fungus</name>
    <name type="synonym">Magnaporthe oryzae</name>
    <dbReference type="NCBI Taxonomy" id="318829"/>
    <lineage>
        <taxon>Eukaryota</taxon>
        <taxon>Fungi</taxon>
        <taxon>Dikarya</taxon>
        <taxon>Ascomycota</taxon>
        <taxon>Pezizomycotina</taxon>
        <taxon>Sordariomycetes</taxon>
        <taxon>Sordariomycetidae</taxon>
        <taxon>Magnaporthales</taxon>
        <taxon>Pyriculariaceae</taxon>
        <taxon>Pyricularia</taxon>
    </lineage>
</organism>
<keyword evidence="3" id="KW-0560">Oxidoreductase</keyword>
<evidence type="ECO:0000313" key="11">
    <source>
        <dbReference type="Proteomes" id="UP000294847"/>
    </source>
</evidence>
<dbReference type="AlphaFoldDB" id="A0A4P7NIE4"/>
<dbReference type="PANTHER" id="PTHR39479">
    <property type="match status" value="1"/>
</dbReference>
<gene>
    <name evidence="10" type="ORF">PoMZ_08750</name>
</gene>
<dbReference type="Pfam" id="PF07063">
    <property type="entry name" value="HGLS"/>
    <property type="match status" value="1"/>
</dbReference>
<evidence type="ECO:0000256" key="9">
    <source>
        <dbReference type="SAM" id="MobiDB-lite"/>
    </source>
</evidence>
<evidence type="ECO:0000256" key="3">
    <source>
        <dbReference type="ARBA" id="ARBA00023002"/>
    </source>
</evidence>
<evidence type="ECO:0000256" key="1">
    <source>
        <dbReference type="ARBA" id="ARBA00001954"/>
    </source>
</evidence>
<evidence type="ECO:0000313" key="10">
    <source>
        <dbReference type="EMBL" id="QBZ61792.1"/>
    </source>
</evidence>
<evidence type="ECO:0000256" key="4">
    <source>
        <dbReference type="ARBA" id="ARBA00023004"/>
    </source>
</evidence>
<feature type="region of interest" description="Disordered" evidence="9">
    <location>
        <begin position="1"/>
        <end position="23"/>
    </location>
</feature>
<comment type="cofactor">
    <cofactor evidence="1">
        <name>Fe(2+)</name>
        <dbReference type="ChEBI" id="CHEBI:29033"/>
    </cofactor>
</comment>
<evidence type="ECO:0000256" key="6">
    <source>
        <dbReference type="ARBA" id="ARBA00035023"/>
    </source>
</evidence>